<dbReference type="Pfam" id="PF20108">
    <property type="entry name" value="DUF6498"/>
    <property type="match status" value="1"/>
</dbReference>
<comment type="caution">
    <text evidence="2">The sequence shown here is derived from an EMBL/GenBank/DDBJ whole genome shotgun (WGS) entry which is preliminary data.</text>
</comment>
<sequence>MLQSVFIPNKNNSYAWMNLIVLIVLLFLGKIEPYAVLFGYFLETIIIGLFNAIKMYVASRHDGSGKSVMFFIPFFLFHYGAFVAIQSIFVFVIFGIGDYGFFKEPFYLIENYKTILHFKGMEYILPLMVGTQLMKFIFDFILPQKQLQFTVQEIMYKPYARIFIQQFTVILAMFFMMFTSVTYIAALLLIFFRAIVDFSLVSIKDNAQFLNYLVDKLYDGKTSKEELKKQLLLFSE</sequence>
<evidence type="ECO:0000256" key="1">
    <source>
        <dbReference type="SAM" id="Phobius"/>
    </source>
</evidence>
<feature type="transmembrane region" description="Helical" evidence="1">
    <location>
        <begin position="12"/>
        <end position="31"/>
    </location>
</feature>
<feature type="transmembrane region" description="Helical" evidence="1">
    <location>
        <begin position="163"/>
        <end position="192"/>
    </location>
</feature>
<keyword evidence="1" id="KW-1133">Transmembrane helix</keyword>
<proteinExistence type="predicted"/>
<accession>A0A8J2TMP2</accession>
<organism evidence="2 3">
    <name type="scientific">Aquaticitalea lipolytica</name>
    <dbReference type="NCBI Taxonomy" id="1247562"/>
    <lineage>
        <taxon>Bacteria</taxon>
        <taxon>Pseudomonadati</taxon>
        <taxon>Bacteroidota</taxon>
        <taxon>Flavobacteriia</taxon>
        <taxon>Flavobacteriales</taxon>
        <taxon>Flavobacteriaceae</taxon>
        <taxon>Aquaticitalea</taxon>
    </lineage>
</organism>
<feature type="transmembrane region" description="Helical" evidence="1">
    <location>
        <begin position="37"/>
        <end position="57"/>
    </location>
</feature>
<gene>
    <name evidence="2" type="ORF">GCM10011531_06490</name>
</gene>
<dbReference type="InterPro" id="IPR045466">
    <property type="entry name" value="DUF6498"/>
</dbReference>
<dbReference type="EMBL" id="BMIC01000001">
    <property type="protein sequence ID" value="GFZ79399.1"/>
    <property type="molecule type" value="Genomic_DNA"/>
</dbReference>
<dbReference type="Proteomes" id="UP000598120">
    <property type="component" value="Unassembled WGS sequence"/>
</dbReference>
<dbReference type="AlphaFoldDB" id="A0A8J2TMP2"/>
<keyword evidence="1" id="KW-0472">Membrane</keyword>
<dbReference type="RefSeq" id="WP_188604902.1">
    <property type="nucleotide sequence ID" value="NZ_BMIC01000001.1"/>
</dbReference>
<evidence type="ECO:0000313" key="3">
    <source>
        <dbReference type="Proteomes" id="UP000598120"/>
    </source>
</evidence>
<reference evidence="2 3" key="1">
    <citation type="journal article" date="2014" name="Int. J. Syst. Evol. Microbiol.">
        <title>Complete genome sequence of Corynebacterium casei LMG S-19264T (=DSM 44701T), isolated from a smear-ripened cheese.</title>
        <authorList>
            <consortium name="US DOE Joint Genome Institute (JGI-PGF)"/>
            <person name="Walter F."/>
            <person name="Albersmeier A."/>
            <person name="Kalinowski J."/>
            <person name="Ruckert C."/>
        </authorList>
    </citation>
    <scope>NUCLEOTIDE SEQUENCE [LARGE SCALE GENOMIC DNA]</scope>
    <source>
        <strain evidence="2 3">CGMCC 1.15295</strain>
    </source>
</reference>
<keyword evidence="3" id="KW-1185">Reference proteome</keyword>
<protein>
    <submittedName>
        <fullName evidence="2">Uncharacterized protein</fullName>
    </submittedName>
</protein>
<evidence type="ECO:0000313" key="2">
    <source>
        <dbReference type="EMBL" id="GFZ79399.1"/>
    </source>
</evidence>
<name>A0A8J2TMP2_9FLAO</name>
<keyword evidence="1" id="KW-0812">Transmembrane</keyword>
<feature type="transmembrane region" description="Helical" evidence="1">
    <location>
        <begin position="69"/>
        <end position="96"/>
    </location>
</feature>